<organism evidence="4 5">
    <name type="scientific">Grimontia hollisae CIP 101886</name>
    <dbReference type="NCBI Taxonomy" id="675812"/>
    <lineage>
        <taxon>Bacteria</taxon>
        <taxon>Pseudomonadati</taxon>
        <taxon>Pseudomonadota</taxon>
        <taxon>Gammaproteobacteria</taxon>
        <taxon>Vibrionales</taxon>
        <taxon>Vibrionaceae</taxon>
        <taxon>Grimontia</taxon>
    </lineage>
</organism>
<dbReference type="RefSeq" id="WP_005504898.1">
    <property type="nucleotide sequence ID" value="NZ_ADAQ01000012.1"/>
</dbReference>
<dbReference type="InterPro" id="IPR011250">
    <property type="entry name" value="OMP/PagP_B-barrel"/>
</dbReference>
<evidence type="ECO:0000313" key="4">
    <source>
        <dbReference type="EMBL" id="EEY72039.1"/>
    </source>
</evidence>
<protein>
    <recommendedName>
        <fullName evidence="3">Outer membrane protein beta-barrel domain-containing protein</fullName>
    </recommendedName>
</protein>
<dbReference type="eggNOG" id="ENOG5031T1M">
    <property type="taxonomic scope" value="Bacteria"/>
</dbReference>
<dbReference type="EMBL" id="ADAQ01000012">
    <property type="protein sequence ID" value="EEY72039.1"/>
    <property type="molecule type" value="Genomic_DNA"/>
</dbReference>
<evidence type="ECO:0000313" key="5">
    <source>
        <dbReference type="Proteomes" id="UP000003604"/>
    </source>
</evidence>
<reference evidence="4 5" key="1">
    <citation type="submission" date="2009-10" db="EMBL/GenBank/DDBJ databases">
        <authorList>
            <consortium name="Los Alamos National Laboratory (LANL)"/>
            <consortium name="National Microbial Pathogen Data Resource (NMPDR)"/>
            <person name="Saunders E.H."/>
            <person name="Munk A.C."/>
            <person name="Tapia R."/>
            <person name="Green L."/>
            <person name="Rogers Y."/>
            <person name="Detter J.C."/>
            <person name="Bruce D."/>
            <person name="Brettin T.S."/>
            <person name="Colwell R.R."/>
            <person name="Huq A."/>
            <person name="Grim C.J."/>
            <person name="Hasan N.A."/>
            <person name="Bartels D."/>
            <person name="Vonstein V."/>
        </authorList>
    </citation>
    <scope>NUCLEOTIDE SEQUENCE [LARGE SCALE GENOMIC DNA]</scope>
    <source>
        <strain evidence="4 5">CIP 101886</strain>
    </source>
</reference>
<dbReference type="TCDB" id="1.B.6.2.19">
    <property type="family name" value="the ompa-ompf porin (oop) family"/>
</dbReference>
<dbReference type="OrthoDB" id="5875799at2"/>
<keyword evidence="1 2" id="KW-0732">Signal</keyword>
<dbReference type="Gene3D" id="2.40.160.20">
    <property type="match status" value="1"/>
</dbReference>
<accession>D0I9C4</accession>
<evidence type="ECO:0000256" key="1">
    <source>
        <dbReference type="ARBA" id="ARBA00022729"/>
    </source>
</evidence>
<feature type="domain" description="Outer membrane protein beta-barrel" evidence="3">
    <location>
        <begin position="5"/>
        <end position="182"/>
    </location>
</feature>
<keyword evidence="5" id="KW-1185">Reference proteome</keyword>
<dbReference type="Pfam" id="PF13505">
    <property type="entry name" value="OMP_b-brl"/>
    <property type="match status" value="1"/>
</dbReference>
<comment type="caution">
    <text evidence="4">The sequence shown here is derived from an EMBL/GenBank/DDBJ whole genome shotgun (WGS) entry which is preliminary data.</text>
</comment>
<gene>
    <name evidence="4" type="ORF">VHA_002461</name>
</gene>
<feature type="signal peptide" evidence="2">
    <location>
        <begin position="1"/>
        <end position="17"/>
    </location>
</feature>
<dbReference type="Proteomes" id="UP000003604">
    <property type="component" value="Unassembled WGS sequence"/>
</dbReference>
<dbReference type="GeneID" id="58894842"/>
<proteinExistence type="predicted"/>
<name>D0I9C4_GRIHO</name>
<dbReference type="SUPFAM" id="SSF56925">
    <property type="entry name" value="OMPA-like"/>
    <property type="match status" value="1"/>
</dbReference>
<evidence type="ECO:0000259" key="3">
    <source>
        <dbReference type="Pfam" id="PF13505"/>
    </source>
</evidence>
<feature type="chain" id="PRO_5003008178" description="Outer membrane protein beta-barrel domain-containing protein" evidence="2">
    <location>
        <begin position="18"/>
        <end position="182"/>
    </location>
</feature>
<sequence length="182" mass="19864">MKKLCLALLLFSTQSVANNFYGGANLAVFNETELDVSVLSVDEKSDLGVGGFVGYSLSLSPHLKLGFEVEYQRLGKTDFGSVLAVESDAYYFNLRPKWVEEGNNLYSALILGIGSMESELSLFGMSAKDSEIAYQAGVEVGYMFDDLDVGIGYRYQSVDFGGDFSGLDITNQGVVLTARYNF</sequence>
<dbReference type="AlphaFoldDB" id="D0I9C4"/>
<dbReference type="InterPro" id="IPR027385">
    <property type="entry name" value="Beta-barrel_OMP"/>
</dbReference>
<evidence type="ECO:0000256" key="2">
    <source>
        <dbReference type="SAM" id="SignalP"/>
    </source>
</evidence>